<dbReference type="SUPFAM" id="SSF141130">
    <property type="entry name" value="Acetamidase/Formamidase-like"/>
    <property type="match status" value="1"/>
</dbReference>
<proteinExistence type="predicted"/>
<gene>
    <name evidence="2" type="ORF">E6K81_05910</name>
</gene>
<protein>
    <recommendedName>
        <fullName evidence="4">Acetamidase</fullName>
    </recommendedName>
</protein>
<dbReference type="Gene3D" id="2.60.120.580">
    <property type="entry name" value="Acetamidase/Formamidase-like domains"/>
    <property type="match status" value="1"/>
</dbReference>
<evidence type="ECO:0000256" key="1">
    <source>
        <dbReference type="SAM" id="MobiDB-lite"/>
    </source>
</evidence>
<comment type="caution">
    <text evidence="2">The sequence shown here is derived from an EMBL/GenBank/DDBJ whole genome shotgun (WGS) entry which is preliminary data.</text>
</comment>
<dbReference type="GO" id="GO:0016811">
    <property type="term" value="F:hydrolase activity, acting on carbon-nitrogen (but not peptide) bonds, in linear amides"/>
    <property type="evidence" value="ECO:0007669"/>
    <property type="project" value="InterPro"/>
</dbReference>
<name>A0A538UAS9_UNCEI</name>
<evidence type="ECO:0000313" key="3">
    <source>
        <dbReference type="Proteomes" id="UP000319771"/>
    </source>
</evidence>
<evidence type="ECO:0000313" key="2">
    <source>
        <dbReference type="EMBL" id="TMQ73013.1"/>
    </source>
</evidence>
<organism evidence="2 3">
    <name type="scientific">Eiseniibacteriota bacterium</name>
    <dbReference type="NCBI Taxonomy" id="2212470"/>
    <lineage>
        <taxon>Bacteria</taxon>
        <taxon>Candidatus Eiseniibacteriota</taxon>
    </lineage>
</organism>
<dbReference type="EMBL" id="VBPB01000085">
    <property type="protein sequence ID" value="TMQ73013.1"/>
    <property type="molecule type" value="Genomic_DNA"/>
</dbReference>
<dbReference type="Pfam" id="PF03069">
    <property type="entry name" value="FmdA_AmdA"/>
    <property type="match status" value="1"/>
</dbReference>
<dbReference type="Proteomes" id="UP000319771">
    <property type="component" value="Unassembled WGS sequence"/>
</dbReference>
<feature type="compositionally biased region" description="Basic and acidic residues" evidence="1">
    <location>
        <begin position="56"/>
        <end position="68"/>
    </location>
</feature>
<sequence length="110" mass="11889">MNLHQLGPGPGTVHGCFSRDLPPVLTVDPGHRIRVRTLDAGWGRIEQADPFAPPEKFARPDPERDRGHALCGPIAIRGARPGMTLTVRMVTIRPGRWGWTSAGGEPGRGP</sequence>
<dbReference type="PANTHER" id="PTHR31891:SF1">
    <property type="entry name" value="FORMAMIDASE C869.04-RELATED"/>
    <property type="match status" value="1"/>
</dbReference>
<dbReference type="AlphaFoldDB" id="A0A538UAS9"/>
<accession>A0A538UAS9</accession>
<reference evidence="2 3" key="1">
    <citation type="journal article" date="2019" name="Nat. Microbiol.">
        <title>Mediterranean grassland soil C-N compound turnover is dependent on rainfall and depth, and is mediated by genomically divergent microorganisms.</title>
        <authorList>
            <person name="Diamond S."/>
            <person name="Andeer P.F."/>
            <person name="Li Z."/>
            <person name="Crits-Christoph A."/>
            <person name="Burstein D."/>
            <person name="Anantharaman K."/>
            <person name="Lane K.R."/>
            <person name="Thomas B.C."/>
            <person name="Pan C."/>
            <person name="Northen T.R."/>
            <person name="Banfield J.F."/>
        </authorList>
    </citation>
    <scope>NUCLEOTIDE SEQUENCE [LARGE SCALE GENOMIC DNA]</scope>
    <source>
        <strain evidence="2">WS_11</strain>
    </source>
</reference>
<evidence type="ECO:0008006" key="4">
    <source>
        <dbReference type="Google" id="ProtNLM"/>
    </source>
</evidence>
<dbReference type="InterPro" id="IPR004304">
    <property type="entry name" value="FmdA_AmdA"/>
</dbReference>
<feature type="region of interest" description="Disordered" evidence="1">
    <location>
        <begin position="46"/>
        <end position="69"/>
    </location>
</feature>
<dbReference type="PANTHER" id="PTHR31891">
    <property type="entry name" value="FORMAMIDASE C869.04-RELATED"/>
    <property type="match status" value="1"/>
</dbReference>